<evidence type="ECO:0000313" key="2">
    <source>
        <dbReference type="EMBL" id="ELU14517.1"/>
    </source>
</evidence>
<keyword evidence="1" id="KW-0472">Membrane</keyword>
<reference evidence="4" key="1">
    <citation type="submission" date="2012-12" db="EMBL/GenBank/DDBJ databases">
        <authorList>
            <person name="Hellsten U."/>
            <person name="Grimwood J."/>
            <person name="Chapman J.A."/>
            <person name="Shapiro H."/>
            <person name="Aerts A."/>
            <person name="Otillar R.P."/>
            <person name="Terry A.Y."/>
            <person name="Boore J.L."/>
            <person name="Simakov O."/>
            <person name="Marletaz F."/>
            <person name="Cho S.-J."/>
            <person name="Edsinger-Gonzales E."/>
            <person name="Havlak P."/>
            <person name="Kuo D.-H."/>
            <person name="Larsson T."/>
            <person name="Lv J."/>
            <person name="Arendt D."/>
            <person name="Savage R."/>
            <person name="Osoegawa K."/>
            <person name="de Jong P."/>
            <person name="Lindberg D.R."/>
            <person name="Seaver E.C."/>
            <person name="Weisblat D.A."/>
            <person name="Putnam N.H."/>
            <person name="Grigoriev I.V."/>
            <person name="Rokhsar D.S."/>
        </authorList>
    </citation>
    <scope>NUCLEOTIDE SEQUENCE</scope>
    <source>
        <strain evidence="4">I ESC-2004</strain>
    </source>
</reference>
<protein>
    <recommendedName>
        <fullName evidence="5">Major facilitator superfamily (MFS) profile domain-containing protein</fullName>
    </recommendedName>
</protein>
<name>R7V7Q3_CAPTE</name>
<dbReference type="EMBL" id="KB294421">
    <property type="protein sequence ID" value="ELU14517.1"/>
    <property type="molecule type" value="Genomic_DNA"/>
</dbReference>
<proteinExistence type="predicted"/>
<evidence type="ECO:0000256" key="1">
    <source>
        <dbReference type="SAM" id="Phobius"/>
    </source>
</evidence>
<dbReference type="STRING" id="283909.R7V7Q3"/>
<dbReference type="AlphaFoldDB" id="R7V7Q3"/>
<keyword evidence="1" id="KW-1133">Transmembrane helix</keyword>
<dbReference type="OMA" id="THANMAL"/>
<evidence type="ECO:0000313" key="4">
    <source>
        <dbReference type="Proteomes" id="UP000014760"/>
    </source>
</evidence>
<dbReference type="OrthoDB" id="3936150at2759"/>
<keyword evidence="4" id="KW-1185">Reference proteome</keyword>
<evidence type="ECO:0000313" key="3">
    <source>
        <dbReference type="EnsemblMetazoa" id="CapteP201705"/>
    </source>
</evidence>
<accession>R7V7Q3</accession>
<dbReference type="Proteomes" id="UP000014760">
    <property type="component" value="Unassembled WGS sequence"/>
</dbReference>
<gene>
    <name evidence="2" type="ORF">CAPTEDRAFT_201705</name>
</gene>
<dbReference type="HOGENOM" id="CLU_1519750_0_0_1"/>
<organism evidence="2">
    <name type="scientific">Capitella teleta</name>
    <name type="common">Polychaete worm</name>
    <dbReference type="NCBI Taxonomy" id="283909"/>
    <lineage>
        <taxon>Eukaryota</taxon>
        <taxon>Metazoa</taxon>
        <taxon>Spiralia</taxon>
        <taxon>Lophotrochozoa</taxon>
        <taxon>Annelida</taxon>
        <taxon>Polychaeta</taxon>
        <taxon>Sedentaria</taxon>
        <taxon>Scolecida</taxon>
        <taxon>Capitellidae</taxon>
        <taxon>Capitella</taxon>
    </lineage>
</organism>
<sequence length="208" mass="24238">MYFDDVFEYIGGAGAYQLGNLAFTFAIFAMSIDAMRMNFVGGSMEHWCKIPELANFTHDDQKYIGIPDTGPTDSRRRTWLSDLFGLPYSSEPVELEYDSCYRFPIDYANYSQDELRQWNRTEMTSDIPESEWVRCDSGWVYDQSEFYSTIVSEWDLVCGESWKVEMISTFYMAGWLVGCIITGPISDRMFDLTHEPLYHRIIIKTVPR</sequence>
<reference evidence="2 4" key="2">
    <citation type="journal article" date="2013" name="Nature">
        <title>Insights into bilaterian evolution from three spiralian genomes.</title>
        <authorList>
            <person name="Simakov O."/>
            <person name="Marletaz F."/>
            <person name="Cho S.J."/>
            <person name="Edsinger-Gonzales E."/>
            <person name="Havlak P."/>
            <person name="Hellsten U."/>
            <person name="Kuo D.H."/>
            <person name="Larsson T."/>
            <person name="Lv J."/>
            <person name="Arendt D."/>
            <person name="Savage R."/>
            <person name="Osoegawa K."/>
            <person name="de Jong P."/>
            <person name="Grimwood J."/>
            <person name="Chapman J.A."/>
            <person name="Shapiro H."/>
            <person name="Aerts A."/>
            <person name="Otillar R.P."/>
            <person name="Terry A.Y."/>
            <person name="Boore J.L."/>
            <person name="Grigoriev I.V."/>
            <person name="Lindberg D.R."/>
            <person name="Seaver E.C."/>
            <person name="Weisblat D.A."/>
            <person name="Putnam N.H."/>
            <person name="Rokhsar D.S."/>
        </authorList>
    </citation>
    <scope>NUCLEOTIDE SEQUENCE</scope>
    <source>
        <strain evidence="2 4">I ESC-2004</strain>
    </source>
</reference>
<dbReference type="EMBL" id="AMQN01038602">
    <property type="status" value="NOT_ANNOTATED_CDS"/>
    <property type="molecule type" value="Genomic_DNA"/>
</dbReference>
<feature type="transmembrane region" description="Helical" evidence="1">
    <location>
        <begin position="6"/>
        <end position="29"/>
    </location>
</feature>
<dbReference type="EnsemblMetazoa" id="CapteT201705">
    <property type="protein sequence ID" value="CapteP201705"/>
    <property type="gene ID" value="CapteG201705"/>
</dbReference>
<keyword evidence="1" id="KW-0812">Transmembrane</keyword>
<reference evidence="3" key="3">
    <citation type="submission" date="2015-06" db="UniProtKB">
        <authorList>
            <consortium name="EnsemblMetazoa"/>
        </authorList>
    </citation>
    <scope>IDENTIFICATION</scope>
</reference>
<evidence type="ECO:0008006" key="5">
    <source>
        <dbReference type="Google" id="ProtNLM"/>
    </source>
</evidence>